<dbReference type="AlphaFoldDB" id="A0A840QLM6"/>
<dbReference type="Pfam" id="PF00462">
    <property type="entry name" value="Glutaredoxin"/>
    <property type="match status" value="1"/>
</dbReference>
<dbReference type="InterPro" id="IPR011767">
    <property type="entry name" value="GLR_AS"/>
</dbReference>
<dbReference type="GO" id="GO:0045454">
    <property type="term" value="P:cell redox homeostasis"/>
    <property type="evidence" value="ECO:0007669"/>
    <property type="project" value="TreeGrafter"/>
</dbReference>
<reference evidence="2 3" key="1">
    <citation type="submission" date="2020-08" db="EMBL/GenBank/DDBJ databases">
        <title>Genomic Encyclopedia of Type Strains, Phase IV (KMG-IV): sequencing the most valuable type-strain genomes for metagenomic binning, comparative biology and taxonomic classification.</title>
        <authorList>
            <person name="Goeker M."/>
        </authorList>
    </citation>
    <scope>NUCLEOTIDE SEQUENCE [LARGE SCALE GENOMIC DNA]</scope>
    <source>
        <strain evidence="2 3">DSM 24696</strain>
    </source>
</reference>
<comment type="caution">
    <text evidence="2">The sequence shown here is derived from an EMBL/GenBank/DDBJ whole genome shotgun (WGS) entry which is preliminary data.</text>
</comment>
<dbReference type="PANTHER" id="PTHR34386">
    <property type="entry name" value="GLUTAREDOXIN"/>
    <property type="match status" value="1"/>
</dbReference>
<name>A0A840QLM6_9BACI</name>
<evidence type="ECO:0000313" key="3">
    <source>
        <dbReference type="Proteomes" id="UP000551878"/>
    </source>
</evidence>
<evidence type="ECO:0000259" key="1">
    <source>
        <dbReference type="Pfam" id="PF00462"/>
    </source>
</evidence>
<keyword evidence="3" id="KW-1185">Reference proteome</keyword>
<dbReference type="Proteomes" id="UP000551878">
    <property type="component" value="Unassembled WGS sequence"/>
</dbReference>
<sequence length="83" mass="9595">MKTEENVVVFTSSGCPYCQQVLEALEEWEVSFEERNVSQDKRYFQQLRDHKLHGTPATLKGGSVVLGFQKEKLQRLLEVADHQ</sequence>
<dbReference type="PROSITE" id="PS51354">
    <property type="entry name" value="GLUTAREDOXIN_2"/>
    <property type="match status" value="1"/>
</dbReference>
<dbReference type="Gene3D" id="3.40.30.10">
    <property type="entry name" value="Glutaredoxin"/>
    <property type="match status" value="1"/>
</dbReference>
<dbReference type="PANTHER" id="PTHR34386:SF1">
    <property type="entry name" value="GLUTAREDOXIN-LIKE PROTEIN NRDH"/>
    <property type="match status" value="1"/>
</dbReference>
<gene>
    <name evidence="2" type="ORF">HNQ41_000396</name>
</gene>
<accession>A0A840QLM6</accession>
<dbReference type="PROSITE" id="PS00194">
    <property type="entry name" value="THIOREDOXIN_1"/>
    <property type="match status" value="1"/>
</dbReference>
<feature type="domain" description="Glutaredoxin" evidence="1">
    <location>
        <begin position="7"/>
        <end position="50"/>
    </location>
</feature>
<dbReference type="InterPro" id="IPR002109">
    <property type="entry name" value="Glutaredoxin"/>
</dbReference>
<dbReference type="InterPro" id="IPR051548">
    <property type="entry name" value="Grx-like_ET"/>
</dbReference>
<dbReference type="SUPFAM" id="SSF52833">
    <property type="entry name" value="Thioredoxin-like"/>
    <property type="match status" value="1"/>
</dbReference>
<dbReference type="EMBL" id="JACHHB010000001">
    <property type="protein sequence ID" value="MBB5172256.1"/>
    <property type="molecule type" value="Genomic_DNA"/>
</dbReference>
<evidence type="ECO:0000313" key="2">
    <source>
        <dbReference type="EMBL" id="MBB5172256.1"/>
    </source>
</evidence>
<dbReference type="PROSITE" id="PS00195">
    <property type="entry name" value="GLUTAREDOXIN_1"/>
    <property type="match status" value="1"/>
</dbReference>
<dbReference type="GO" id="GO:0009055">
    <property type="term" value="F:electron transfer activity"/>
    <property type="evidence" value="ECO:0007669"/>
    <property type="project" value="TreeGrafter"/>
</dbReference>
<dbReference type="InterPro" id="IPR036249">
    <property type="entry name" value="Thioredoxin-like_sf"/>
</dbReference>
<organism evidence="2 3">
    <name type="scientific">Texcoconibacillus texcoconensis</name>
    <dbReference type="NCBI Taxonomy" id="1095777"/>
    <lineage>
        <taxon>Bacteria</taxon>
        <taxon>Bacillati</taxon>
        <taxon>Bacillota</taxon>
        <taxon>Bacilli</taxon>
        <taxon>Bacillales</taxon>
        <taxon>Bacillaceae</taxon>
        <taxon>Texcoconibacillus</taxon>
    </lineage>
</organism>
<dbReference type="InterPro" id="IPR017937">
    <property type="entry name" value="Thioredoxin_CS"/>
</dbReference>
<proteinExistence type="predicted"/>
<dbReference type="RefSeq" id="WP_184662725.1">
    <property type="nucleotide sequence ID" value="NZ_JACHHB010000001.1"/>
</dbReference>
<protein>
    <submittedName>
        <fullName evidence="2">Glutaredoxin</fullName>
    </submittedName>
</protein>
<dbReference type="CDD" id="cd02976">
    <property type="entry name" value="NrdH"/>
    <property type="match status" value="1"/>
</dbReference>